<reference evidence="3 4" key="1">
    <citation type="journal article" date="2019" name="Nat. Ecol. Evol.">
        <title>Megaphylogeny resolves global patterns of mushroom evolution.</title>
        <authorList>
            <person name="Varga T."/>
            <person name="Krizsan K."/>
            <person name="Foldi C."/>
            <person name="Dima B."/>
            <person name="Sanchez-Garcia M."/>
            <person name="Sanchez-Ramirez S."/>
            <person name="Szollosi G.J."/>
            <person name="Szarkandi J.G."/>
            <person name="Papp V."/>
            <person name="Albert L."/>
            <person name="Andreopoulos W."/>
            <person name="Angelini C."/>
            <person name="Antonin V."/>
            <person name="Barry K.W."/>
            <person name="Bougher N.L."/>
            <person name="Buchanan P."/>
            <person name="Buyck B."/>
            <person name="Bense V."/>
            <person name="Catcheside P."/>
            <person name="Chovatia M."/>
            <person name="Cooper J."/>
            <person name="Damon W."/>
            <person name="Desjardin D."/>
            <person name="Finy P."/>
            <person name="Geml J."/>
            <person name="Haridas S."/>
            <person name="Hughes K."/>
            <person name="Justo A."/>
            <person name="Karasinski D."/>
            <person name="Kautmanova I."/>
            <person name="Kiss B."/>
            <person name="Kocsube S."/>
            <person name="Kotiranta H."/>
            <person name="LaButti K.M."/>
            <person name="Lechner B.E."/>
            <person name="Liimatainen K."/>
            <person name="Lipzen A."/>
            <person name="Lukacs Z."/>
            <person name="Mihaltcheva S."/>
            <person name="Morgado L.N."/>
            <person name="Niskanen T."/>
            <person name="Noordeloos M.E."/>
            <person name="Ohm R.A."/>
            <person name="Ortiz-Santana B."/>
            <person name="Ovrebo C."/>
            <person name="Racz N."/>
            <person name="Riley R."/>
            <person name="Savchenko A."/>
            <person name="Shiryaev A."/>
            <person name="Soop K."/>
            <person name="Spirin V."/>
            <person name="Szebenyi C."/>
            <person name="Tomsovsky M."/>
            <person name="Tulloss R.E."/>
            <person name="Uehling J."/>
            <person name="Grigoriev I.V."/>
            <person name="Vagvolgyi C."/>
            <person name="Papp T."/>
            <person name="Martin F.M."/>
            <person name="Miettinen O."/>
            <person name="Hibbett D.S."/>
            <person name="Nagy L.G."/>
        </authorList>
    </citation>
    <scope>NUCLEOTIDE SEQUENCE [LARGE SCALE GENOMIC DNA]</scope>
    <source>
        <strain evidence="3 4">OMC1185</strain>
    </source>
</reference>
<dbReference type="EMBL" id="ML213507">
    <property type="protein sequence ID" value="TFK53259.1"/>
    <property type="molecule type" value="Genomic_DNA"/>
</dbReference>
<keyword evidence="4" id="KW-1185">Reference proteome</keyword>
<proteinExistence type="predicted"/>
<feature type="compositionally biased region" description="Pro residues" evidence="2">
    <location>
        <begin position="208"/>
        <end position="217"/>
    </location>
</feature>
<keyword evidence="1" id="KW-0175">Coiled coil</keyword>
<feature type="compositionally biased region" description="Low complexity" evidence="2">
    <location>
        <begin position="218"/>
        <end position="232"/>
    </location>
</feature>
<name>A0A5C3N625_9AGAM</name>
<dbReference type="Proteomes" id="UP000305948">
    <property type="component" value="Unassembled WGS sequence"/>
</dbReference>
<feature type="region of interest" description="Disordered" evidence="2">
    <location>
        <begin position="82"/>
        <end position="102"/>
    </location>
</feature>
<sequence>MTDSPQPSAVSVTSPQIARSPLNAVLNGTNNGPSSSSTGNNSPAQLAAMLATSFREVDGLKRELSMMRRRAEKAERLLAALSTPMSATSGPGSSPSSLPTPTPLHENALKQIKQLENDKDDLEMQRDEALARLRVVSESWQELERYLSVVDLRASDARAGFSRIVADGGGQLVLAPIPVPGQYPHPLPLPRPRAPSIPHRGTVTFPQLPLPPPPNPNPNVSSSSRRPRAPSLDAAGYPAPPSKRHRSGRERARDSFIDSVSVRVVLFPSLLCWSIAVLSISCPSAYSQFFLALIDLLPYFTSAHDQRPHRTISFALPPLLIFLGRSVPSSQLPLMTIQNSLIQLMTHDRFFPPSCFSVPGPFLCPFQASILFTSLHLGLCRVASVLDCEDISTEWDQFSAWSISSLSPLASSTLTSSRNSNR</sequence>
<evidence type="ECO:0000256" key="1">
    <source>
        <dbReference type="SAM" id="Coils"/>
    </source>
</evidence>
<evidence type="ECO:0000256" key="2">
    <source>
        <dbReference type="SAM" id="MobiDB-lite"/>
    </source>
</evidence>
<feature type="compositionally biased region" description="Polar residues" evidence="2">
    <location>
        <begin position="1"/>
        <end position="17"/>
    </location>
</feature>
<protein>
    <submittedName>
        <fullName evidence="3">Uncharacterized protein</fullName>
    </submittedName>
</protein>
<dbReference type="AlphaFoldDB" id="A0A5C3N625"/>
<dbReference type="OrthoDB" id="2162994at2759"/>
<feature type="compositionally biased region" description="Low complexity" evidence="2">
    <location>
        <begin position="82"/>
        <end position="99"/>
    </location>
</feature>
<feature type="compositionally biased region" description="Pro residues" evidence="2">
    <location>
        <begin position="184"/>
        <end position="195"/>
    </location>
</feature>
<dbReference type="STRING" id="5364.A0A5C3N625"/>
<feature type="coiled-coil region" evidence="1">
    <location>
        <begin position="105"/>
        <end position="132"/>
    </location>
</feature>
<organism evidence="3 4">
    <name type="scientific">Heliocybe sulcata</name>
    <dbReference type="NCBI Taxonomy" id="5364"/>
    <lineage>
        <taxon>Eukaryota</taxon>
        <taxon>Fungi</taxon>
        <taxon>Dikarya</taxon>
        <taxon>Basidiomycota</taxon>
        <taxon>Agaricomycotina</taxon>
        <taxon>Agaricomycetes</taxon>
        <taxon>Gloeophyllales</taxon>
        <taxon>Gloeophyllaceae</taxon>
        <taxon>Heliocybe</taxon>
    </lineage>
</organism>
<feature type="compositionally biased region" description="Low complexity" evidence="2">
    <location>
        <begin position="27"/>
        <end position="43"/>
    </location>
</feature>
<feature type="region of interest" description="Disordered" evidence="2">
    <location>
        <begin position="184"/>
        <end position="252"/>
    </location>
</feature>
<feature type="region of interest" description="Disordered" evidence="2">
    <location>
        <begin position="1"/>
        <end position="44"/>
    </location>
</feature>
<gene>
    <name evidence="3" type="ORF">OE88DRAFT_1233148</name>
</gene>
<evidence type="ECO:0000313" key="3">
    <source>
        <dbReference type="EMBL" id="TFK53259.1"/>
    </source>
</evidence>
<evidence type="ECO:0000313" key="4">
    <source>
        <dbReference type="Proteomes" id="UP000305948"/>
    </source>
</evidence>
<accession>A0A5C3N625</accession>